<dbReference type="InParanoid" id="A0A1D2V8V4"/>
<dbReference type="OrthoDB" id="2135762at2759"/>
<dbReference type="InterPro" id="IPR013950">
    <property type="entry name" value="Mis14/Nsl1"/>
</dbReference>
<proteinExistence type="predicted"/>
<reference evidence="2" key="1">
    <citation type="submission" date="2016-05" db="EMBL/GenBank/DDBJ databases">
        <title>Comparative genomics of biotechnologically important yeasts.</title>
        <authorList>
            <consortium name="DOE Joint Genome Institute"/>
            <person name="Riley R."/>
            <person name="Haridas S."/>
            <person name="Wolfe K.H."/>
            <person name="Lopes M.R."/>
            <person name="Hittinger C.T."/>
            <person name="Goker M."/>
            <person name="Salamov A."/>
            <person name="Wisecaver J."/>
            <person name="Long T.M."/>
            <person name="Aerts A.L."/>
            <person name="Barry K."/>
            <person name="Choi C."/>
            <person name="Clum A."/>
            <person name="Coughlan A.Y."/>
            <person name="Deshpande S."/>
            <person name="Douglass A.P."/>
            <person name="Hanson S.J."/>
            <person name="Klenk H.-P."/>
            <person name="Labutti K."/>
            <person name="Lapidus A."/>
            <person name="Lindquist E."/>
            <person name="Lipzen A."/>
            <person name="Meier-Kolthoff J.P."/>
            <person name="Ohm R.A."/>
            <person name="Otillar R.P."/>
            <person name="Pangilinan J."/>
            <person name="Peng Y."/>
            <person name="Rokas A."/>
            <person name="Rosa C.A."/>
            <person name="Scheuner C."/>
            <person name="Sibirny A.A."/>
            <person name="Slot J.C."/>
            <person name="Stielow J.B."/>
            <person name="Sun H."/>
            <person name="Kurtzman C.P."/>
            <person name="Blackwell M."/>
            <person name="Grigoriev I.V."/>
            <person name="Jeffries T.W."/>
        </authorList>
    </citation>
    <scope>NUCLEOTIDE SEQUENCE [LARGE SCALE GENOMIC DNA]</scope>
    <source>
        <strain evidence="2">DSM 1968</strain>
    </source>
</reference>
<dbReference type="PANTHER" id="PTHR31749:SF3">
    <property type="entry name" value="KINETOCHORE-ASSOCIATED PROTEIN NSL1 HOMOLOG"/>
    <property type="match status" value="1"/>
</dbReference>
<dbReference type="AlphaFoldDB" id="A0A1D2V8V4"/>
<sequence length="240" mass="28723">MDSNFEKIHLQKADVKYLYHQVHKAAMDKLNLYLPSESQQADNNNEEDPVREKVRLLVEEFILNSFELTKYSCIIDGKEFLDDDDPLRQILVNNSSNRKNKNQERREEIESFDFELNQKLREAYKAVEDETVKVTEKRRNLPQKSVKLFEEQQNINKSKIDTSLSKLEEIEKQIDQDYQNEDNGIYIDDEVKTDYEDMMAEFNDTLKRLQEVKQHVPQRKQELEKLQVLMNFVESNYDFK</sequence>
<gene>
    <name evidence="1" type="ORF">ASCRUDRAFT_129312</name>
</gene>
<organism evidence="1 2">
    <name type="scientific">Ascoidea rubescens DSM 1968</name>
    <dbReference type="NCBI Taxonomy" id="1344418"/>
    <lineage>
        <taxon>Eukaryota</taxon>
        <taxon>Fungi</taxon>
        <taxon>Dikarya</taxon>
        <taxon>Ascomycota</taxon>
        <taxon>Saccharomycotina</taxon>
        <taxon>Saccharomycetes</taxon>
        <taxon>Ascoideaceae</taxon>
        <taxon>Ascoidea</taxon>
    </lineage>
</organism>
<keyword evidence="2" id="KW-1185">Reference proteome</keyword>
<dbReference type="FunCoup" id="A0A1D2V8V4">
    <property type="interactions" value="74"/>
</dbReference>
<dbReference type="STRING" id="1344418.A0A1D2V8V4"/>
<dbReference type="EMBL" id="KV454495">
    <property type="protein sequence ID" value="ODV58048.1"/>
    <property type="molecule type" value="Genomic_DNA"/>
</dbReference>
<protein>
    <recommendedName>
        <fullName evidence="3">Mis14-domain-containing protein</fullName>
    </recommendedName>
</protein>
<dbReference type="PANTHER" id="PTHR31749">
    <property type="entry name" value="KINETOCHORE-ASSOCIATED PROTEIN NSL1 HOMOLOG"/>
    <property type="match status" value="1"/>
</dbReference>
<dbReference type="GeneID" id="30962641"/>
<evidence type="ECO:0000313" key="1">
    <source>
        <dbReference type="EMBL" id="ODV58048.1"/>
    </source>
</evidence>
<name>A0A1D2V8V4_9ASCO</name>
<dbReference type="GO" id="GO:0000444">
    <property type="term" value="C:MIS12/MIND type complex"/>
    <property type="evidence" value="ECO:0007669"/>
    <property type="project" value="TreeGrafter"/>
</dbReference>
<dbReference type="RefSeq" id="XP_020044355.1">
    <property type="nucleotide sequence ID" value="XM_020189005.1"/>
</dbReference>
<accession>A0A1D2V8V4</accession>
<dbReference type="Proteomes" id="UP000095038">
    <property type="component" value="Unassembled WGS sequence"/>
</dbReference>
<dbReference type="Pfam" id="PF08641">
    <property type="entry name" value="Mis14"/>
    <property type="match status" value="1"/>
</dbReference>
<evidence type="ECO:0008006" key="3">
    <source>
        <dbReference type="Google" id="ProtNLM"/>
    </source>
</evidence>
<dbReference type="GO" id="GO:0000070">
    <property type="term" value="P:mitotic sister chromatid segregation"/>
    <property type="evidence" value="ECO:0007669"/>
    <property type="project" value="InterPro"/>
</dbReference>
<evidence type="ECO:0000313" key="2">
    <source>
        <dbReference type="Proteomes" id="UP000095038"/>
    </source>
</evidence>